<dbReference type="EMBL" id="JBDZYD010000004">
    <property type="protein sequence ID" value="MEQ0559921.1"/>
    <property type="molecule type" value="Genomic_DNA"/>
</dbReference>
<dbReference type="Gene3D" id="1.10.10.10">
    <property type="entry name" value="Winged helix-like DNA-binding domain superfamily/Winged helix DNA-binding domain"/>
    <property type="match status" value="1"/>
</dbReference>
<evidence type="ECO:0000259" key="2">
    <source>
        <dbReference type="SMART" id="SM01043"/>
    </source>
</evidence>
<feature type="domain" description="Bacterial transcriptional activator" evidence="2">
    <location>
        <begin position="89"/>
        <end position="227"/>
    </location>
</feature>
<dbReference type="SUPFAM" id="SSF48452">
    <property type="entry name" value="TPR-like"/>
    <property type="match status" value="3"/>
</dbReference>
<protein>
    <submittedName>
        <fullName evidence="3">Tetratricopeptide repeat protein</fullName>
    </submittedName>
</protein>
<dbReference type="Gene3D" id="1.25.40.10">
    <property type="entry name" value="Tetratricopeptide repeat domain"/>
    <property type="match status" value="2"/>
</dbReference>
<evidence type="ECO:0000256" key="1">
    <source>
        <dbReference type="SAM" id="MobiDB-lite"/>
    </source>
</evidence>
<reference evidence="3 4" key="1">
    <citation type="submission" date="2024-05" db="EMBL/GenBank/DDBJ databases">
        <authorList>
            <person name="Zhao H."/>
            <person name="Xu Y."/>
            <person name="Lin S."/>
            <person name="Spain J.C."/>
            <person name="Zhou N.-Y."/>
        </authorList>
    </citation>
    <scope>NUCLEOTIDE SEQUENCE [LARGE SCALE GENOMIC DNA]</scope>
    <source>
        <strain evidence="3 4">NEAU-NG30</strain>
    </source>
</reference>
<keyword evidence="4" id="KW-1185">Reference proteome</keyword>
<evidence type="ECO:0000313" key="4">
    <source>
        <dbReference type="Proteomes" id="UP001440984"/>
    </source>
</evidence>
<dbReference type="PRINTS" id="PR00364">
    <property type="entry name" value="DISEASERSIST"/>
</dbReference>
<dbReference type="PANTHER" id="PTHR47691">
    <property type="entry name" value="REGULATOR-RELATED"/>
    <property type="match status" value="1"/>
</dbReference>
<feature type="region of interest" description="Disordered" evidence="1">
    <location>
        <begin position="240"/>
        <end position="273"/>
    </location>
</feature>
<gene>
    <name evidence="3" type="ORF">ABJI51_12620</name>
</gene>
<dbReference type="Pfam" id="PF13424">
    <property type="entry name" value="TPR_12"/>
    <property type="match status" value="2"/>
</dbReference>
<proteinExistence type="predicted"/>
<dbReference type="InterPro" id="IPR019734">
    <property type="entry name" value="TPR_rpt"/>
</dbReference>
<dbReference type="SUPFAM" id="SSF52540">
    <property type="entry name" value="P-loop containing nucleoside triphosphate hydrolases"/>
    <property type="match status" value="1"/>
</dbReference>
<dbReference type="InterPro" id="IPR005158">
    <property type="entry name" value="BTAD"/>
</dbReference>
<evidence type="ECO:0000313" key="3">
    <source>
        <dbReference type="EMBL" id="MEQ0559921.1"/>
    </source>
</evidence>
<dbReference type="Pfam" id="PF03704">
    <property type="entry name" value="BTAD"/>
    <property type="match status" value="1"/>
</dbReference>
<dbReference type="InterPro" id="IPR011990">
    <property type="entry name" value="TPR-like_helical_dom_sf"/>
</dbReference>
<dbReference type="Gene3D" id="3.40.50.300">
    <property type="entry name" value="P-loop containing nucleotide triphosphate hydrolases"/>
    <property type="match status" value="1"/>
</dbReference>
<dbReference type="PANTHER" id="PTHR47691:SF3">
    <property type="entry name" value="HTH-TYPE TRANSCRIPTIONAL REGULATOR RV0890C-RELATED"/>
    <property type="match status" value="1"/>
</dbReference>
<dbReference type="SMART" id="SM00028">
    <property type="entry name" value="TPR"/>
    <property type="match status" value="6"/>
</dbReference>
<dbReference type="InterPro" id="IPR036388">
    <property type="entry name" value="WH-like_DNA-bd_sf"/>
</dbReference>
<organism evidence="3 4">
    <name type="scientific">Amycolatopsis melonis</name>
    <dbReference type="NCBI Taxonomy" id="3156488"/>
    <lineage>
        <taxon>Bacteria</taxon>
        <taxon>Bacillati</taxon>
        <taxon>Actinomycetota</taxon>
        <taxon>Actinomycetes</taxon>
        <taxon>Pseudonocardiales</taxon>
        <taxon>Pseudonocardiaceae</taxon>
        <taxon>Amycolatopsis</taxon>
    </lineage>
</organism>
<dbReference type="InterPro" id="IPR027417">
    <property type="entry name" value="P-loop_NTPase"/>
</dbReference>
<accession>A0ABV0LC90</accession>
<name>A0ABV0LC90_9PSEU</name>
<dbReference type="RefSeq" id="WP_348950345.1">
    <property type="nucleotide sequence ID" value="NZ_JBDZYD010000004.1"/>
</dbReference>
<comment type="caution">
    <text evidence="3">The sequence shown here is derived from an EMBL/GenBank/DDBJ whole genome shotgun (WGS) entry which is preliminary data.</text>
</comment>
<sequence>MHGRLTTGWGSASLRKVLAVLLTDPQARMDMTRLVDWVWPVDEPAPNDPVSTFRTYAARIGKAMREAGVPATLRTIDGALRLDVERSAIDYFTFENLIGTARSHSRENDHETALEMASAALGLWQGQPLADLTSQRAQDWRYSVVNNVWLPANQLLLGELIALGRFDTALQKLDKLQREHRTDIGLARRRLHVLRELGRTDDMGAYHLSVRRLLLADDDQAAAADLLAYYNSLASKTPATRGARSAAERLASLPRPRPPSDPPRSLLPAPAPRGRSLLPPAASGFVGHHDLLRTLDDLARSADGRFRPGVIVLDGLAGIGKTALAVHWAHRQYGRLVDTALYLDLHGFDGGRPVKADDVVDELLDAFEVPIARLPTRARREAKLRELLAQTRTLVVLDNAANSAHVLPLLFTLSPCLLLVTSRLGLTALASRHGARRCSVTPLNEPHAVAILTSRIGARDAREQEPLARITELCGGVPLALQLVAHHIESRHGMALTEFADELRDQGRLLDIGDDGDDPPSNMRAALLVTYNALPPEAGNLLRLIGLSPMPELTLHAAAALAGLPPKEVQHALDVLVSTHFLTHTGNRGRYRVHDLLRTFARDLAERPEYAVAREEAERRLLSFYLHTGFAADRLLFPFRPAVPMLPAEHGIPSIEFSSESAAANWLLEEKGNFDRLVPWAAQRGYHEYSWRIPHTLYGIYRRYGFYGELRDAYGVSINSLQSVNDLESEGASRSDLGAIHFALGDWEAGLQELHLAAAIAQKTHSAIGIATSLLHLGTYEAQAGHLDAAEELYRRALDRIAATAGAGTESAILHRLAGTLRSRGRHGEALALYSQALNLRETIGNRHGQADTLAEMAATLCEQYQYEDAQHYGERALVIIEQINDIEVGPRACCVLAKVHHRQSHHPAAIGYARQAVRLAMRNHSAEVEAEALDILGHALHETGRRAAAEEGWLIAAAIYADLGNADGERHVREDLVLLSGDAESTVDNTRR</sequence>
<dbReference type="Proteomes" id="UP001440984">
    <property type="component" value="Unassembled WGS sequence"/>
</dbReference>
<dbReference type="SMART" id="SM01043">
    <property type="entry name" value="BTAD"/>
    <property type="match status" value="1"/>
</dbReference>